<accession>A0A016WE13</accession>
<keyword evidence="1" id="KW-0472">Membrane</keyword>
<reference evidence="3" key="1">
    <citation type="journal article" date="2015" name="Nat. Genet.">
        <title>The genome and transcriptome of the zoonotic hookworm Ancylostoma ceylanicum identify infection-specific gene families.</title>
        <authorList>
            <person name="Schwarz E.M."/>
            <person name="Hu Y."/>
            <person name="Antoshechkin I."/>
            <person name="Miller M.M."/>
            <person name="Sternberg P.W."/>
            <person name="Aroian R.V."/>
        </authorList>
    </citation>
    <scope>NUCLEOTIDE SEQUENCE</scope>
    <source>
        <strain evidence="3">HY135</strain>
    </source>
</reference>
<sequence>MSTAKYHPLEDDTGKLKPDAQAQIANRSHLVEAFHFLLCAGGILTCYFYFGIQQERIVPDALARVLAFVASLGASIPSIGDLPTRCGEVDTRRVFTNAKTSASAF</sequence>
<keyword evidence="3" id="KW-1185">Reference proteome</keyword>
<name>A0A016WE13_9BILA</name>
<evidence type="ECO:0000313" key="3">
    <source>
        <dbReference type="Proteomes" id="UP000024635"/>
    </source>
</evidence>
<keyword evidence="1" id="KW-0812">Transmembrane</keyword>
<dbReference type="AlphaFoldDB" id="A0A016WE13"/>
<dbReference type="EMBL" id="JARK01000361">
    <property type="protein sequence ID" value="EYC37856.1"/>
    <property type="molecule type" value="Genomic_DNA"/>
</dbReference>
<comment type="caution">
    <text evidence="2">The sequence shown here is derived from an EMBL/GenBank/DDBJ whole genome shotgun (WGS) entry which is preliminary data.</text>
</comment>
<dbReference type="STRING" id="53326.A0A016WE13"/>
<feature type="transmembrane region" description="Helical" evidence="1">
    <location>
        <begin position="33"/>
        <end position="50"/>
    </location>
</feature>
<protein>
    <submittedName>
        <fullName evidence="2">Uncharacterized protein</fullName>
    </submittedName>
</protein>
<dbReference type="Proteomes" id="UP000024635">
    <property type="component" value="Unassembled WGS sequence"/>
</dbReference>
<gene>
    <name evidence="2" type="primary">Acey_s0761.g2128</name>
    <name evidence="2" type="ORF">Y032_0761g2128</name>
</gene>
<keyword evidence="1" id="KW-1133">Transmembrane helix</keyword>
<evidence type="ECO:0000256" key="1">
    <source>
        <dbReference type="SAM" id="Phobius"/>
    </source>
</evidence>
<evidence type="ECO:0000313" key="2">
    <source>
        <dbReference type="EMBL" id="EYC37856.1"/>
    </source>
</evidence>
<organism evidence="2 3">
    <name type="scientific">Ancylostoma ceylanicum</name>
    <dbReference type="NCBI Taxonomy" id="53326"/>
    <lineage>
        <taxon>Eukaryota</taxon>
        <taxon>Metazoa</taxon>
        <taxon>Ecdysozoa</taxon>
        <taxon>Nematoda</taxon>
        <taxon>Chromadorea</taxon>
        <taxon>Rhabditida</taxon>
        <taxon>Rhabditina</taxon>
        <taxon>Rhabditomorpha</taxon>
        <taxon>Strongyloidea</taxon>
        <taxon>Ancylostomatidae</taxon>
        <taxon>Ancylostomatinae</taxon>
        <taxon>Ancylostoma</taxon>
    </lineage>
</organism>
<proteinExistence type="predicted"/>